<keyword evidence="1" id="KW-1133">Transmembrane helix</keyword>
<accession>A0ABP8DJP8</accession>
<dbReference type="PANTHER" id="PTHR30572">
    <property type="entry name" value="MEMBRANE COMPONENT OF TRANSPORTER-RELATED"/>
    <property type="match status" value="1"/>
</dbReference>
<keyword evidence="1" id="KW-0472">Membrane</keyword>
<evidence type="ECO:0000313" key="2">
    <source>
        <dbReference type="EMBL" id="GAA4257656.1"/>
    </source>
</evidence>
<feature type="transmembrane region" description="Helical" evidence="1">
    <location>
        <begin position="12"/>
        <end position="33"/>
    </location>
</feature>
<feature type="transmembrane region" description="Helical" evidence="1">
    <location>
        <begin position="445"/>
        <end position="464"/>
    </location>
</feature>
<gene>
    <name evidence="2" type="ORF">GCM10022255_075330</name>
</gene>
<sequence>MLGLVFGALRARWVQALVMVVLAALTVVAAMVAGRAAGTAGRDAARARIDQATVAERTLRVRGLVAAGDRPEDALRRIDSLVDAPVERKAGGMRLPGSLLDESGGRRQTAELRYADGLCDNLTLRDGRCPAADGEVVLPDDLARLLGAGVGDRLQHESGLVATAVPLRVVGVYAPADAGGWFWSGQDGVAAYTTAATIDSAKATVTVTMAALLRPEAFDDAGGLRTGLDRLRGARFEATSGAPALADAVAADRRAVSRGIGLAEVEILLFGGLAIAVAAAYAAQERRGDAARMAIRGLPTWRIRAATAGQSILPLALGSVWAPRLFAAGVVIVAAADWSATRGGVGELMRDVRPRRPLVAATAEVCALGLGAAALFQIVAAPAADVRRDAGFGLAQVAPLLVAAALGVLGTRVLLAAAGLYGRHALAAGRLTAALAGLTLGRRRTAYRIIPVLAAATCVLGLAAQDYAGGADARARRAGVELGADRVLPVAPVNRERLLAAVRAADPGGHEAMAVVVTGPSGGPPVIAVDSARLRSVAGVDGAALHPAAPAPLAFSGTDLQLAASGDGARVRLLLGVDGTGEQVVAEFGPLSAQPARYRATVPACVRGCRVEALETAAAVTGQDHGPVELRELAAGGTVVVAGDVFADPVRWRTTIGQQASGVQVAQGGGGLRLTDVRPRTDRPVDSRLYAVDTPVPLPALAAGEAAENNTNDQPSASVFGVSVPLDLRPAALVPRGGGNGVLVDLEYSARIAAAAVGVIPAAEHPEVWLAPGASGAVVDRLRAAGLDVGGGDSVAAAKERAGRLAPAVTLLGDLAAAGVVLLLAAVAAFVVAAVDRRDRDAELAALRRQGVAHGTVRRVERRAALAPVLVAVLVGVAASVLLRLLAPPPVRPFSDRWPVPEPSVQPLALLVAGAVALALFGAVAVLHPGRRR</sequence>
<reference evidence="3" key="1">
    <citation type="journal article" date="2019" name="Int. J. Syst. Evol. Microbiol.">
        <title>The Global Catalogue of Microorganisms (GCM) 10K type strain sequencing project: providing services to taxonomists for standard genome sequencing and annotation.</title>
        <authorList>
            <consortium name="The Broad Institute Genomics Platform"/>
            <consortium name="The Broad Institute Genome Sequencing Center for Infectious Disease"/>
            <person name="Wu L."/>
            <person name="Ma J."/>
        </authorList>
    </citation>
    <scope>NUCLEOTIDE SEQUENCE [LARGE SCALE GENOMIC DNA]</scope>
    <source>
        <strain evidence="3">JCM 17441</strain>
    </source>
</reference>
<feature type="transmembrane region" description="Helical" evidence="1">
    <location>
        <begin position="321"/>
        <end position="338"/>
    </location>
</feature>
<feature type="transmembrane region" description="Helical" evidence="1">
    <location>
        <begin position="400"/>
        <end position="421"/>
    </location>
</feature>
<feature type="transmembrane region" description="Helical" evidence="1">
    <location>
        <begin position="907"/>
        <end position="927"/>
    </location>
</feature>
<keyword evidence="3" id="KW-1185">Reference proteome</keyword>
<dbReference type="InterPro" id="IPR050250">
    <property type="entry name" value="Macrolide_Exporter_MacB"/>
</dbReference>
<comment type="caution">
    <text evidence="2">The sequence shown here is derived from an EMBL/GenBank/DDBJ whole genome shotgun (WGS) entry which is preliminary data.</text>
</comment>
<dbReference type="PANTHER" id="PTHR30572:SF4">
    <property type="entry name" value="ABC TRANSPORTER PERMEASE YTRF"/>
    <property type="match status" value="1"/>
</dbReference>
<feature type="transmembrane region" description="Helical" evidence="1">
    <location>
        <begin position="864"/>
        <end position="887"/>
    </location>
</feature>
<evidence type="ECO:0000313" key="3">
    <source>
        <dbReference type="Proteomes" id="UP001500620"/>
    </source>
</evidence>
<feature type="transmembrane region" description="Helical" evidence="1">
    <location>
        <begin position="815"/>
        <end position="835"/>
    </location>
</feature>
<dbReference type="Proteomes" id="UP001500620">
    <property type="component" value="Unassembled WGS sequence"/>
</dbReference>
<evidence type="ECO:0000256" key="1">
    <source>
        <dbReference type="SAM" id="Phobius"/>
    </source>
</evidence>
<feature type="transmembrane region" description="Helical" evidence="1">
    <location>
        <begin position="358"/>
        <end position="380"/>
    </location>
</feature>
<organism evidence="2 3">
    <name type="scientific">Dactylosporangium darangshiense</name>
    <dbReference type="NCBI Taxonomy" id="579108"/>
    <lineage>
        <taxon>Bacteria</taxon>
        <taxon>Bacillati</taxon>
        <taxon>Actinomycetota</taxon>
        <taxon>Actinomycetes</taxon>
        <taxon>Micromonosporales</taxon>
        <taxon>Micromonosporaceae</taxon>
        <taxon>Dactylosporangium</taxon>
    </lineage>
</organism>
<dbReference type="EMBL" id="BAABAT010000028">
    <property type="protein sequence ID" value="GAA4257656.1"/>
    <property type="molecule type" value="Genomic_DNA"/>
</dbReference>
<dbReference type="RefSeq" id="WP_345134647.1">
    <property type="nucleotide sequence ID" value="NZ_BAABAT010000028.1"/>
</dbReference>
<proteinExistence type="predicted"/>
<keyword evidence="1" id="KW-0812">Transmembrane</keyword>
<feature type="transmembrane region" description="Helical" evidence="1">
    <location>
        <begin position="262"/>
        <end position="283"/>
    </location>
</feature>
<name>A0ABP8DJP8_9ACTN</name>
<protein>
    <recommendedName>
        <fullName evidence="4">FtsX-like permease family protein</fullName>
    </recommendedName>
</protein>
<evidence type="ECO:0008006" key="4">
    <source>
        <dbReference type="Google" id="ProtNLM"/>
    </source>
</evidence>